<proteinExistence type="predicted"/>
<gene>
    <name evidence="1" type="primary">ORF82417</name>
</gene>
<name>A0A0B6ZVU8_9EUPU</name>
<dbReference type="EMBL" id="HACG01025572">
    <property type="protein sequence ID" value="CEK72437.1"/>
    <property type="molecule type" value="Transcribed_RNA"/>
</dbReference>
<dbReference type="AlphaFoldDB" id="A0A0B6ZVU8"/>
<sequence>NNVKKDVICRQGRYELQRLPTSNMDNFMLVVTVVIFMENGNFKKIDTFCETASS</sequence>
<reference evidence="1" key="1">
    <citation type="submission" date="2014-12" db="EMBL/GenBank/DDBJ databases">
        <title>Insight into the proteome of Arion vulgaris.</title>
        <authorList>
            <person name="Aradska J."/>
            <person name="Bulat T."/>
            <person name="Smidak R."/>
            <person name="Sarate P."/>
            <person name="Gangsoo J."/>
            <person name="Sialana F."/>
            <person name="Bilban M."/>
            <person name="Lubec G."/>
        </authorList>
    </citation>
    <scope>NUCLEOTIDE SEQUENCE</scope>
    <source>
        <tissue evidence="1">Skin</tissue>
    </source>
</reference>
<evidence type="ECO:0000313" key="1">
    <source>
        <dbReference type="EMBL" id="CEK72437.1"/>
    </source>
</evidence>
<accession>A0A0B6ZVU8</accession>
<feature type="non-terminal residue" evidence="1">
    <location>
        <position position="1"/>
    </location>
</feature>
<protein>
    <submittedName>
        <fullName evidence="1">Uncharacterized protein</fullName>
    </submittedName>
</protein>
<organism evidence="1">
    <name type="scientific">Arion vulgaris</name>
    <dbReference type="NCBI Taxonomy" id="1028688"/>
    <lineage>
        <taxon>Eukaryota</taxon>
        <taxon>Metazoa</taxon>
        <taxon>Spiralia</taxon>
        <taxon>Lophotrochozoa</taxon>
        <taxon>Mollusca</taxon>
        <taxon>Gastropoda</taxon>
        <taxon>Heterobranchia</taxon>
        <taxon>Euthyneura</taxon>
        <taxon>Panpulmonata</taxon>
        <taxon>Eupulmonata</taxon>
        <taxon>Stylommatophora</taxon>
        <taxon>Helicina</taxon>
        <taxon>Arionoidea</taxon>
        <taxon>Arionidae</taxon>
        <taxon>Arion</taxon>
    </lineage>
</organism>